<feature type="region of interest" description="Disordered" evidence="1">
    <location>
        <begin position="609"/>
        <end position="642"/>
    </location>
</feature>
<dbReference type="AlphaFoldDB" id="A0ABD3MCV5"/>
<feature type="region of interest" description="Disordered" evidence="1">
    <location>
        <begin position="1"/>
        <end position="21"/>
    </location>
</feature>
<dbReference type="InterPro" id="IPR010393">
    <property type="entry name" value="DUF991_YecM-like"/>
</dbReference>
<dbReference type="Gene3D" id="3.10.180.10">
    <property type="entry name" value="2,3-Dihydroxybiphenyl 1,2-Dioxygenase, domain 1"/>
    <property type="match status" value="1"/>
</dbReference>
<evidence type="ECO:0000256" key="1">
    <source>
        <dbReference type="SAM" id="MobiDB-lite"/>
    </source>
</evidence>
<evidence type="ECO:0000313" key="2">
    <source>
        <dbReference type="EMBL" id="KAL3761799.1"/>
    </source>
</evidence>
<reference evidence="2 3" key="1">
    <citation type="submission" date="2024-10" db="EMBL/GenBank/DDBJ databases">
        <title>Updated reference genomes for cyclostephanoid diatoms.</title>
        <authorList>
            <person name="Roberts W.R."/>
            <person name="Alverson A.J."/>
        </authorList>
    </citation>
    <scope>NUCLEOTIDE SEQUENCE [LARGE SCALE GENOMIC DNA]</scope>
    <source>
        <strain evidence="2 3">AJA232-27</strain>
    </source>
</reference>
<sequence>MADIDIEAAGEQPHLDSDPDPPASLVLCTHAITGSEYPAYQPIYVCETCYRRPVDFDSGESSSTSSSSTPQHHDSTNNSDVNNINEMESNADGDDDDQTSSTDNNDESPQLLLPSCICQSCAEVCHADHEVSYVGIGPCTCDCLYLQFDATTDSSNLKQNRGENGCDDNQDDADGKDGGSCGCKLADHSSNEAIKLGFNTCRPLNAPLRLKVPPPPSRTNIVVEAESTGDDDANVVNSLLSSTGMDYTTCIECNSTLGGYLYESYTIIPDNCSPDNVNEGETINVDSACAKKKLHSFCENLISQALALDKCSNDTFWIPSSIDANCTTFNANDAVDKEDNSNEVEGGYCDLELFAREVYQHHVKFYMSHLTTSNNINTGGGAEWWVQVKPAGSPHAPVNLHYDKDETLAEEFGLGSFPTLSTVTYLTDAQDNVPTIVFPRTYNDEIDVPIESMLGKHLIFDGRLFHGAPAHRSLLRQRWCNRSEEDENMSTSSLRVTLLVNIWLSGKPACVNVLPECIRSKVKCVATKSSMMNGRRIPLGFAKRNVSNISVRAKASTKLNNDNAADEEMIILPFVSNGNTYAGVDNDADNGDNVEAQVNDDSEVAFTEVETSGGDSDTYKGSGANSKEPDDENDEDVSQDEDDEELFLVLSPFVIDDYTEDEADTFVLSFEDGNGAQIISGDALEEISSRRHCPWKKFAASNLMANGGVGENRISDATVFLSYLRDNVPSFVSSVIEELTVLYEMDVTTHHADHVCYRTESIEQYSRLVNALSAATNDFSLLTESLISGRPIATFKMTTPITIKTADGTRILDVIEIPSPKDGSPYQPGLEHVEFVLGDGAHNSPVNSEAHQIALTDWMSRYPSITWNVKALDKACNPDISTSFGIAKYGTVTVKFHLIPLEDVIKFETISDNDVPSTSIADTAPLE</sequence>
<dbReference type="EMBL" id="JALLBG020000147">
    <property type="protein sequence ID" value="KAL3761799.1"/>
    <property type="molecule type" value="Genomic_DNA"/>
</dbReference>
<dbReference type="PANTHER" id="PTHR37519">
    <property type="match status" value="1"/>
</dbReference>
<dbReference type="Proteomes" id="UP001530293">
    <property type="component" value="Unassembled WGS sequence"/>
</dbReference>
<protein>
    <submittedName>
        <fullName evidence="2">Uncharacterized protein</fullName>
    </submittedName>
</protein>
<gene>
    <name evidence="2" type="ORF">ACHAWU_001315</name>
</gene>
<comment type="caution">
    <text evidence="2">The sequence shown here is derived from an EMBL/GenBank/DDBJ whole genome shotgun (WGS) entry which is preliminary data.</text>
</comment>
<feature type="compositionally biased region" description="Acidic residues" evidence="1">
    <location>
        <begin position="89"/>
        <end position="98"/>
    </location>
</feature>
<keyword evidence="3" id="KW-1185">Reference proteome</keyword>
<proteinExistence type="predicted"/>
<dbReference type="SUPFAM" id="SSF54593">
    <property type="entry name" value="Glyoxalase/Bleomycin resistance protein/Dihydroxybiphenyl dioxygenase"/>
    <property type="match status" value="1"/>
</dbReference>
<feature type="compositionally biased region" description="Acidic residues" evidence="1">
    <location>
        <begin position="629"/>
        <end position="642"/>
    </location>
</feature>
<feature type="region of interest" description="Disordered" evidence="1">
    <location>
        <begin position="57"/>
        <end position="107"/>
    </location>
</feature>
<feature type="compositionally biased region" description="Polar residues" evidence="1">
    <location>
        <begin position="76"/>
        <end position="88"/>
    </location>
</feature>
<dbReference type="InterPro" id="IPR029068">
    <property type="entry name" value="Glyas_Bleomycin-R_OHBP_Dase"/>
</dbReference>
<dbReference type="CDD" id="cd19671">
    <property type="entry name" value="UBR-box_UBR4_5_6_7"/>
    <property type="match status" value="1"/>
</dbReference>
<evidence type="ECO:0000313" key="3">
    <source>
        <dbReference type="Proteomes" id="UP001530293"/>
    </source>
</evidence>
<dbReference type="Pfam" id="PF06185">
    <property type="entry name" value="YecM"/>
    <property type="match status" value="1"/>
</dbReference>
<dbReference type="PANTHER" id="PTHR37519:SF1">
    <property type="entry name" value="DIHYDROXYBIPHENYL DIOXYGENASE DOMAIN-CONTAINING PROTEIN"/>
    <property type="match status" value="1"/>
</dbReference>
<name>A0ABD3MCV5_9STRA</name>
<accession>A0ABD3MCV5</accession>
<organism evidence="2 3">
    <name type="scientific">Discostella pseudostelligera</name>
    <dbReference type="NCBI Taxonomy" id="259834"/>
    <lineage>
        <taxon>Eukaryota</taxon>
        <taxon>Sar</taxon>
        <taxon>Stramenopiles</taxon>
        <taxon>Ochrophyta</taxon>
        <taxon>Bacillariophyta</taxon>
        <taxon>Coscinodiscophyceae</taxon>
        <taxon>Thalassiosirophycidae</taxon>
        <taxon>Stephanodiscales</taxon>
        <taxon>Stephanodiscaceae</taxon>
        <taxon>Discostella</taxon>
    </lineage>
</organism>